<keyword evidence="9" id="KW-1185">Reference proteome</keyword>
<evidence type="ECO:0000313" key="8">
    <source>
        <dbReference type="EMBL" id="CBI33586.3"/>
    </source>
</evidence>
<dbReference type="FunFam" id="3.30.200.20:FF:000180">
    <property type="entry name" value="serine/threonine-protein kinase STY46-like"/>
    <property type="match status" value="1"/>
</dbReference>
<dbReference type="SUPFAM" id="SSF56112">
    <property type="entry name" value="Protein kinase-like (PK-like)"/>
    <property type="match status" value="1"/>
</dbReference>
<evidence type="ECO:0000256" key="3">
    <source>
        <dbReference type="ARBA" id="ARBA00022679"/>
    </source>
</evidence>
<dbReference type="Gene3D" id="1.10.510.10">
    <property type="entry name" value="Transferase(Phosphotransferase) domain 1"/>
    <property type="match status" value="1"/>
</dbReference>
<evidence type="ECO:0000256" key="2">
    <source>
        <dbReference type="ARBA" id="ARBA00022527"/>
    </source>
</evidence>
<dbReference type="InParanoid" id="D7TSW4"/>
<evidence type="ECO:0000259" key="7">
    <source>
        <dbReference type="PROSITE" id="PS50011"/>
    </source>
</evidence>
<dbReference type="AlphaFoldDB" id="D7TSW4"/>
<feature type="domain" description="Protein kinase" evidence="7">
    <location>
        <begin position="5"/>
        <end position="112"/>
    </location>
</feature>
<dbReference type="InterPro" id="IPR050940">
    <property type="entry name" value="Actin_reg-Ser/Thr_kinase"/>
</dbReference>
<organism evidence="8 9">
    <name type="scientific">Vitis vinifera</name>
    <name type="common">Grape</name>
    <dbReference type="NCBI Taxonomy" id="29760"/>
    <lineage>
        <taxon>Eukaryota</taxon>
        <taxon>Viridiplantae</taxon>
        <taxon>Streptophyta</taxon>
        <taxon>Embryophyta</taxon>
        <taxon>Tracheophyta</taxon>
        <taxon>Spermatophyta</taxon>
        <taxon>Magnoliopsida</taxon>
        <taxon>eudicotyledons</taxon>
        <taxon>Gunneridae</taxon>
        <taxon>Pentapetalae</taxon>
        <taxon>rosids</taxon>
        <taxon>Vitales</taxon>
        <taxon>Vitaceae</taxon>
        <taxon>Viteae</taxon>
        <taxon>Vitis</taxon>
    </lineage>
</organism>
<dbReference type="InterPro" id="IPR000719">
    <property type="entry name" value="Prot_kinase_dom"/>
</dbReference>
<evidence type="ECO:0000256" key="1">
    <source>
        <dbReference type="ARBA" id="ARBA00005843"/>
    </source>
</evidence>
<evidence type="ECO:0000256" key="5">
    <source>
        <dbReference type="ARBA" id="ARBA00022777"/>
    </source>
</evidence>
<dbReference type="Pfam" id="PF07714">
    <property type="entry name" value="PK_Tyr_Ser-Thr"/>
    <property type="match status" value="1"/>
</dbReference>
<dbReference type="GO" id="GO:0004674">
    <property type="term" value="F:protein serine/threonine kinase activity"/>
    <property type="evidence" value="ECO:0007669"/>
    <property type="project" value="UniProtKB-KW"/>
</dbReference>
<dbReference type="Proteomes" id="UP000009183">
    <property type="component" value="Chromosome 14"/>
</dbReference>
<dbReference type="InterPro" id="IPR011009">
    <property type="entry name" value="Kinase-like_dom_sf"/>
</dbReference>
<evidence type="ECO:0000313" key="9">
    <source>
        <dbReference type="Proteomes" id="UP000009183"/>
    </source>
</evidence>
<dbReference type="InterPro" id="IPR001245">
    <property type="entry name" value="Ser-Thr/Tyr_kinase_cat_dom"/>
</dbReference>
<proteinExistence type="inferred from homology"/>
<evidence type="ECO:0000256" key="6">
    <source>
        <dbReference type="ARBA" id="ARBA00022840"/>
    </source>
</evidence>
<reference evidence="9" key="1">
    <citation type="journal article" date="2007" name="Nature">
        <title>The grapevine genome sequence suggests ancestral hexaploidization in major angiosperm phyla.</title>
        <authorList>
            <consortium name="The French-Italian Public Consortium for Grapevine Genome Characterization."/>
            <person name="Jaillon O."/>
            <person name="Aury J.-M."/>
            <person name="Noel B."/>
            <person name="Policriti A."/>
            <person name="Clepet C."/>
            <person name="Casagrande A."/>
            <person name="Choisne N."/>
            <person name="Aubourg S."/>
            <person name="Vitulo N."/>
            <person name="Jubin C."/>
            <person name="Vezzi A."/>
            <person name="Legeai F."/>
            <person name="Hugueney P."/>
            <person name="Dasilva C."/>
            <person name="Horner D."/>
            <person name="Mica E."/>
            <person name="Jublot D."/>
            <person name="Poulain J."/>
            <person name="Bruyere C."/>
            <person name="Billault A."/>
            <person name="Segurens B."/>
            <person name="Gouyvenoux M."/>
            <person name="Ugarte E."/>
            <person name="Cattonaro F."/>
            <person name="Anthouard V."/>
            <person name="Vico V."/>
            <person name="Del Fabbro C."/>
            <person name="Alaux M."/>
            <person name="Di Gaspero G."/>
            <person name="Dumas V."/>
            <person name="Felice N."/>
            <person name="Paillard S."/>
            <person name="Juman I."/>
            <person name="Moroldo M."/>
            <person name="Scalabrin S."/>
            <person name="Canaguier A."/>
            <person name="Le Clainche I."/>
            <person name="Malacrida G."/>
            <person name="Durand E."/>
            <person name="Pesole G."/>
            <person name="Laucou V."/>
            <person name="Chatelet P."/>
            <person name="Merdinoglu D."/>
            <person name="Delledonne M."/>
            <person name="Pezzotti M."/>
            <person name="Lecharny A."/>
            <person name="Scarpelli C."/>
            <person name="Artiguenave F."/>
            <person name="Pe M.E."/>
            <person name="Valle G."/>
            <person name="Morgante M."/>
            <person name="Caboche M."/>
            <person name="Adam-Blondon A.-F."/>
            <person name="Weissenbach J."/>
            <person name="Quetier F."/>
            <person name="Wincker P."/>
        </authorList>
    </citation>
    <scope>NUCLEOTIDE SEQUENCE [LARGE SCALE GENOMIC DNA]</scope>
    <source>
        <strain evidence="9">cv. Pinot noir / PN40024</strain>
    </source>
</reference>
<keyword evidence="4" id="KW-0547">Nucleotide-binding</keyword>
<sequence>MMYLLFNAELRTAGLFGESEKVKWRGTWVVKTVIRRQIYDDRVTMILSAKENTLLRELRHPNILQFLGSIVHGEEMILITEHLSKGNLKTILEKKNRLDLATSVRYALDIAR</sequence>
<dbReference type="PaxDb" id="29760-VIT_14s0006g02090.t01"/>
<dbReference type="PANTHER" id="PTHR46485">
    <property type="entry name" value="LIM DOMAIN KINASE 1"/>
    <property type="match status" value="1"/>
</dbReference>
<dbReference type="EMBL" id="FN596245">
    <property type="protein sequence ID" value="CBI33586.3"/>
    <property type="molecule type" value="Genomic_DNA"/>
</dbReference>
<comment type="similarity">
    <text evidence="1">Belongs to the protein kinase superfamily. TKL Ser/Thr protein kinase family.</text>
</comment>
<protein>
    <recommendedName>
        <fullName evidence="7">Protein kinase domain-containing protein</fullName>
    </recommendedName>
</protein>
<name>D7TSW4_VITVI</name>
<keyword evidence="5" id="KW-0418">Kinase</keyword>
<accession>D7TSW4</accession>
<dbReference type="eggNOG" id="KOG0192">
    <property type="taxonomic scope" value="Eukaryota"/>
</dbReference>
<dbReference type="PROSITE" id="PS50011">
    <property type="entry name" value="PROTEIN_KINASE_DOM"/>
    <property type="match status" value="1"/>
</dbReference>
<dbReference type="OrthoDB" id="9995210at2759"/>
<keyword evidence="3" id="KW-0808">Transferase</keyword>
<dbReference type="GO" id="GO:0005524">
    <property type="term" value="F:ATP binding"/>
    <property type="evidence" value="ECO:0007669"/>
    <property type="project" value="UniProtKB-KW"/>
</dbReference>
<gene>
    <name evidence="8" type="ordered locus">VIT_14s0006g02090</name>
</gene>
<evidence type="ECO:0000256" key="4">
    <source>
        <dbReference type="ARBA" id="ARBA00022741"/>
    </source>
</evidence>
<dbReference type="PANTHER" id="PTHR46485:SF5">
    <property type="entry name" value="CENTER DIVIDER, ISOFORM A"/>
    <property type="match status" value="1"/>
</dbReference>
<dbReference type="HOGENOM" id="CLU_2150493_0_0_1"/>
<keyword evidence="6" id="KW-0067">ATP-binding</keyword>
<keyword evidence="2" id="KW-0723">Serine/threonine-protein kinase</keyword>